<dbReference type="PANTHER" id="PTHR47199:SF2">
    <property type="entry name" value="PHOTOSYSTEM II STABILITY_ASSEMBLY FACTOR HCF136, CHLOROPLASTIC"/>
    <property type="match status" value="1"/>
</dbReference>
<proteinExistence type="predicted"/>
<keyword evidence="3" id="KW-1185">Reference proteome</keyword>
<gene>
    <name evidence="2" type="ORF">D9X91_14350</name>
</gene>
<dbReference type="EMBL" id="RCVZ01000010">
    <property type="protein sequence ID" value="RLQ94243.1"/>
    <property type="molecule type" value="Genomic_DNA"/>
</dbReference>
<sequence>MNHDGFKKSIDVYISQEPVFKEYEKIRLKGKIHYLSEHTRLKRQRKPFMTVFAGAIVIPAAVLLFMGISFLESGIFTVKDVPKENAAYFKNSAAGLFHDEQGLTIQQKIYHVNHLQMIDGQSGWSVDDVNHILKTNDGWMHDQDVTPSQLLDGNSDKEYVFVNEKVAKVFFHGKTRGEFQEFFTTDGGETWKRLELNHLKGNGIEDVQFIDSSKGWLYTTEINEAAGVLPYKLYRTSDGGENWKEMQLKGFSNSTAKWIYPYNEKVIWSIGQSVKEGTDYFDPSTTSLFQSIDGGESWKSIKLIQTIDGEEIDYHRPIFFGEQGMMAAIRFPKNLQKGKAKLWIFHYSKGTGWEKYAESEIPIAVYSEQAYPFFQKDNFTMSFSDLEHGWLASGNEFFRTDNGGKEWMEMPASFPEADFQFVSSTEGYGFSETGLFKTVDGGAHWRSVGIVQ</sequence>
<reference evidence="2 3" key="1">
    <citation type="submission" date="2018-10" db="EMBL/GenBank/DDBJ databases">
        <title>Falsibacillus sp. genome draft.</title>
        <authorList>
            <person name="Shi S."/>
        </authorList>
    </citation>
    <scope>NUCLEOTIDE SEQUENCE [LARGE SCALE GENOMIC DNA]</scope>
    <source>
        <strain evidence="2 3">GY 10110</strain>
    </source>
</reference>
<evidence type="ECO:0000313" key="3">
    <source>
        <dbReference type="Proteomes" id="UP000276770"/>
    </source>
</evidence>
<comment type="caution">
    <text evidence="2">The sequence shown here is derived from an EMBL/GenBank/DDBJ whole genome shotgun (WGS) entry which is preliminary data.</text>
</comment>
<dbReference type="SUPFAM" id="SSF110296">
    <property type="entry name" value="Oligoxyloglucan reducing end-specific cellobiohydrolase"/>
    <property type="match status" value="1"/>
</dbReference>
<feature type="transmembrane region" description="Helical" evidence="1">
    <location>
        <begin position="48"/>
        <end position="71"/>
    </location>
</feature>
<dbReference type="Proteomes" id="UP000276770">
    <property type="component" value="Unassembled WGS sequence"/>
</dbReference>
<dbReference type="InterPro" id="IPR015943">
    <property type="entry name" value="WD40/YVTN_repeat-like_dom_sf"/>
</dbReference>
<accession>A0A3L7JTR9</accession>
<dbReference type="RefSeq" id="WP_121681334.1">
    <property type="nucleotide sequence ID" value="NZ_RCVZ01000010.1"/>
</dbReference>
<evidence type="ECO:0000256" key="1">
    <source>
        <dbReference type="SAM" id="Phobius"/>
    </source>
</evidence>
<organism evidence="2 3">
    <name type="scientific">Falsibacillus albus</name>
    <dbReference type="NCBI Taxonomy" id="2478915"/>
    <lineage>
        <taxon>Bacteria</taxon>
        <taxon>Bacillati</taxon>
        <taxon>Bacillota</taxon>
        <taxon>Bacilli</taxon>
        <taxon>Bacillales</taxon>
        <taxon>Bacillaceae</taxon>
        <taxon>Falsibacillus</taxon>
    </lineage>
</organism>
<keyword evidence="1" id="KW-0812">Transmembrane</keyword>
<dbReference type="OrthoDB" id="47917at2"/>
<keyword evidence="1" id="KW-0472">Membrane</keyword>
<dbReference type="AlphaFoldDB" id="A0A3L7JTR9"/>
<protein>
    <recommendedName>
        <fullName evidence="4">Photosynthesis system II assembly factor Ycf48/Hcf136-like domain-containing protein</fullName>
    </recommendedName>
</protein>
<dbReference type="Gene3D" id="2.130.10.10">
    <property type="entry name" value="YVTN repeat-like/Quinoprotein amine dehydrogenase"/>
    <property type="match status" value="2"/>
</dbReference>
<dbReference type="PANTHER" id="PTHR47199">
    <property type="entry name" value="PHOTOSYSTEM II STABILITY/ASSEMBLY FACTOR HCF136, CHLOROPLASTIC"/>
    <property type="match status" value="1"/>
</dbReference>
<name>A0A3L7JTR9_9BACI</name>
<keyword evidence="1" id="KW-1133">Transmembrane helix</keyword>
<evidence type="ECO:0008006" key="4">
    <source>
        <dbReference type="Google" id="ProtNLM"/>
    </source>
</evidence>
<evidence type="ECO:0000313" key="2">
    <source>
        <dbReference type="EMBL" id="RLQ94243.1"/>
    </source>
</evidence>